<evidence type="ECO:0000313" key="2">
    <source>
        <dbReference type="Proteomes" id="UP001057452"/>
    </source>
</evidence>
<sequence>MWCHCVVTNFDSCLCVPPACVWAFDSTVGLCVQYKQGFCQGNTNKFYSKAECDEYCEVVND</sequence>
<comment type="caution">
    <text evidence="1">The sequence shown here is derived from an EMBL/GenBank/DDBJ whole genome shotgun (WGS) entry which is preliminary data.</text>
</comment>
<dbReference type="Proteomes" id="UP001057452">
    <property type="component" value="Chromosome 12"/>
</dbReference>
<feature type="non-terminal residue" evidence="1">
    <location>
        <position position="61"/>
    </location>
</feature>
<accession>A0ACB9WRD5</accession>
<gene>
    <name evidence="1" type="ORF">KUCAC02_008790</name>
</gene>
<organism evidence="1 2">
    <name type="scientific">Chaenocephalus aceratus</name>
    <name type="common">Blackfin icefish</name>
    <name type="synonym">Chaenichthys aceratus</name>
    <dbReference type="NCBI Taxonomy" id="36190"/>
    <lineage>
        <taxon>Eukaryota</taxon>
        <taxon>Metazoa</taxon>
        <taxon>Chordata</taxon>
        <taxon>Craniata</taxon>
        <taxon>Vertebrata</taxon>
        <taxon>Euteleostomi</taxon>
        <taxon>Actinopterygii</taxon>
        <taxon>Neopterygii</taxon>
        <taxon>Teleostei</taxon>
        <taxon>Neoteleostei</taxon>
        <taxon>Acanthomorphata</taxon>
        <taxon>Eupercaria</taxon>
        <taxon>Perciformes</taxon>
        <taxon>Notothenioidei</taxon>
        <taxon>Channichthyidae</taxon>
        <taxon>Chaenocephalus</taxon>
    </lineage>
</organism>
<dbReference type="EMBL" id="CM043796">
    <property type="protein sequence ID" value="KAI4816463.1"/>
    <property type="molecule type" value="Genomic_DNA"/>
</dbReference>
<evidence type="ECO:0000313" key="1">
    <source>
        <dbReference type="EMBL" id="KAI4816463.1"/>
    </source>
</evidence>
<proteinExistence type="predicted"/>
<reference evidence="1" key="1">
    <citation type="submission" date="2022-05" db="EMBL/GenBank/DDBJ databases">
        <title>Chromosome-level genome of Chaenocephalus aceratus.</title>
        <authorList>
            <person name="Park H."/>
        </authorList>
    </citation>
    <scope>NUCLEOTIDE SEQUENCE</scope>
    <source>
        <strain evidence="1">KU_202001</strain>
    </source>
</reference>
<keyword evidence="2" id="KW-1185">Reference proteome</keyword>
<name>A0ACB9WRD5_CHAAC</name>
<protein>
    <submittedName>
        <fullName evidence="1">Uncharacterized protein</fullName>
    </submittedName>
</protein>